<dbReference type="PANTHER" id="PTHR47268">
    <property type="entry name" value="ACYLPHOSPHATASE"/>
    <property type="match status" value="1"/>
</dbReference>
<organism evidence="7 8">
    <name type="scientific">Albidovulum salinarum</name>
    <dbReference type="NCBI Taxonomy" id="2984153"/>
    <lineage>
        <taxon>Bacteria</taxon>
        <taxon>Pseudomonadati</taxon>
        <taxon>Pseudomonadota</taxon>
        <taxon>Alphaproteobacteria</taxon>
        <taxon>Rhodobacterales</taxon>
        <taxon>Paracoccaceae</taxon>
        <taxon>Albidovulum</taxon>
    </lineage>
</organism>
<feature type="active site" evidence="4">
    <location>
        <position position="38"/>
    </location>
</feature>
<evidence type="ECO:0000256" key="2">
    <source>
        <dbReference type="ARBA" id="ARBA00012150"/>
    </source>
</evidence>
<comment type="catalytic activity">
    <reaction evidence="3 4">
        <text>an acyl phosphate + H2O = a carboxylate + phosphate + H(+)</text>
        <dbReference type="Rhea" id="RHEA:14965"/>
        <dbReference type="ChEBI" id="CHEBI:15377"/>
        <dbReference type="ChEBI" id="CHEBI:15378"/>
        <dbReference type="ChEBI" id="CHEBI:29067"/>
        <dbReference type="ChEBI" id="CHEBI:43474"/>
        <dbReference type="ChEBI" id="CHEBI:59918"/>
        <dbReference type="EC" id="3.6.1.7"/>
    </reaction>
</comment>
<comment type="caution">
    <text evidence="7">The sequence shown here is derived from an EMBL/GenBank/DDBJ whole genome shotgun (WGS) entry which is preliminary data.</text>
</comment>
<keyword evidence="8" id="KW-1185">Reference proteome</keyword>
<evidence type="ECO:0000259" key="6">
    <source>
        <dbReference type="PROSITE" id="PS51160"/>
    </source>
</evidence>
<evidence type="ECO:0000256" key="5">
    <source>
        <dbReference type="RuleBase" id="RU004168"/>
    </source>
</evidence>
<dbReference type="InterPro" id="IPR017968">
    <property type="entry name" value="Acylphosphatase_CS"/>
</dbReference>
<dbReference type="InterPro" id="IPR020456">
    <property type="entry name" value="Acylphosphatase"/>
</dbReference>
<proteinExistence type="inferred from homology"/>
<dbReference type="EMBL" id="JAOVQO010000018">
    <property type="protein sequence ID" value="MCU9849795.1"/>
    <property type="molecule type" value="Genomic_DNA"/>
</dbReference>
<evidence type="ECO:0000256" key="1">
    <source>
        <dbReference type="ARBA" id="ARBA00005614"/>
    </source>
</evidence>
<feature type="active site" evidence="4">
    <location>
        <position position="20"/>
    </location>
</feature>
<keyword evidence="4" id="KW-0378">Hydrolase</keyword>
<gene>
    <name evidence="7" type="ORF">OEZ60_17495</name>
</gene>
<dbReference type="Proteomes" id="UP001209535">
    <property type="component" value="Unassembled WGS sequence"/>
</dbReference>
<comment type="similarity">
    <text evidence="1 5">Belongs to the acylphosphatase family.</text>
</comment>
<dbReference type="PROSITE" id="PS00151">
    <property type="entry name" value="ACYLPHOSPHATASE_2"/>
    <property type="match status" value="1"/>
</dbReference>
<accession>A0ABT2X765</accession>
<dbReference type="SUPFAM" id="SSF54975">
    <property type="entry name" value="Acylphosphatase/BLUF domain-like"/>
    <property type="match status" value="1"/>
</dbReference>
<dbReference type="PROSITE" id="PS51160">
    <property type="entry name" value="ACYLPHOSPHATASE_3"/>
    <property type="match status" value="1"/>
</dbReference>
<evidence type="ECO:0000313" key="8">
    <source>
        <dbReference type="Proteomes" id="UP001209535"/>
    </source>
</evidence>
<evidence type="ECO:0000256" key="4">
    <source>
        <dbReference type="PROSITE-ProRule" id="PRU00520"/>
    </source>
</evidence>
<dbReference type="InterPro" id="IPR036046">
    <property type="entry name" value="Acylphosphatase-like_dom_sf"/>
</dbReference>
<dbReference type="PANTHER" id="PTHR47268:SF4">
    <property type="entry name" value="ACYLPHOSPHATASE"/>
    <property type="match status" value="1"/>
</dbReference>
<evidence type="ECO:0000313" key="7">
    <source>
        <dbReference type="EMBL" id="MCU9849795.1"/>
    </source>
</evidence>
<feature type="domain" description="Acylphosphatase-like" evidence="6">
    <location>
        <begin position="5"/>
        <end position="93"/>
    </location>
</feature>
<dbReference type="Gene3D" id="3.30.70.100">
    <property type="match status" value="1"/>
</dbReference>
<dbReference type="RefSeq" id="WP_263338992.1">
    <property type="nucleotide sequence ID" value="NZ_JAOVQO010000018.1"/>
</dbReference>
<reference evidence="7 8" key="1">
    <citation type="submission" date="2022-10" db="EMBL/GenBank/DDBJ databases">
        <title>Defluviimonas sp. nov., isolated from ocean surface sediments.</title>
        <authorList>
            <person name="He W."/>
            <person name="Wang L."/>
            <person name="Zhang D.-F."/>
        </authorList>
    </citation>
    <scope>NUCLEOTIDE SEQUENCE [LARGE SCALE GENOMIC DNA]</scope>
    <source>
        <strain evidence="7 8">WL0024</strain>
    </source>
</reference>
<dbReference type="InterPro" id="IPR001792">
    <property type="entry name" value="Acylphosphatase-like_dom"/>
</dbReference>
<evidence type="ECO:0000256" key="3">
    <source>
        <dbReference type="ARBA" id="ARBA00047645"/>
    </source>
</evidence>
<sequence length="93" mass="9700">MKEIAYSVRVTGHVQGVAYRAWARSEAGLLGLRGWVRNRGDGSVEALVAGPEAAVEEMVAAMSEGPGAAQVTDVWTEAADPATAPDGEFRITG</sequence>
<dbReference type="Pfam" id="PF00708">
    <property type="entry name" value="Acylphosphatase"/>
    <property type="match status" value="1"/>
</dbReference>
<dbReference type="EC" id="3.6.1.7" evidence="2 4"/>
<protein>
    <recommendedName>
        <fullName evidence="2 4">acylphosphatase</fullName>
        <ecNumber evidence="2 4">3.6.1.7</ecNumber>
    </recommendedName>
</protein>
<name>A0ABT2X765_9RHOB</name>
<dbReference type="PRINTS" id="PR00112">
    <property type="entry name" value="ACYLPHPHTASE"/>
</dbReference>